<dbReference type="PANTHER" id="PTHR43884">
    <property type="entry name" value="ACYL-COA DEHYDROGENASE"/>
    <property type="match status" value="1"/>
</dbReference>
<evidence type="ECO:0000259" key="2">
    <source>
        <dbReference type="Pfam" id="PF02771"/>
    </source>
</evidence>
<sequence length="387" mass="40936">MVDPRIDLVERARKLGPSLAERAERIEETRTLPDDVVADLREADLFRLFVPESLGGPEANVINGMEAIAEVARHEGSSAWCVMIAGTTSLLAGFLTDEHARVIFGPPDSCTGGLAAPVGTAREADGGLLVTGTWAWGSGTRHCTFVGGGVRLVDESGERQTRDDGLTAPFVFMDPTDVEFVDTWHVTGLAGSGSGDYTATEAFVPEGRWVQLATTSPVLDGPLWQFPFYGMLAAGVASVSIGLLDGAIDRFVEVAGSKRPQGSTRLLAERPAAQAELSAAEATARSARTFLADTLGVAWDTAASGDPLSTEQRRSIRLAAADAAQRCADALVGLQRQAGGTAVYLREPLQRTVRDGQVAATHAMVADRIHELTGRLRLGLDTDTGLL</sequence>
<dbReference type="InterPro" id="IPR009100">
    <property type="entry name" value="AcylCoA_DH/oxidase_NM_dom_sf"/>
</dbReference>
<dbReference type="Pfam" id="PF02771">
    <property type="entry name" value="Acyl-CoA_dh_N"/>
    <property type="match status" value="1"/>
</dbReference>
<reference evidence="4" key="1">
    <citation type="submission" date="2018-05" db="EMBL/GenBank/DDBJ databases">
        <authorList>
            <person name="Lanie J.A."/>
            <person name="Ng W.-L."/>
            <person name="Kazmierczak K.M."/>
            <person name="Andrzejewski T.M."/>
            <person name="Davidsen T.M."/>
            <person name="Wayne K.J."/>
            <person name="Tettelin H."/>
            <person name="Glass J.I."/>
            <person name="Rusch D."/>
            <person name="Podicherti R."/>
            <person name="Tsui H.-C.T."/>
            <person name="Winkler M.E."/>
        </authorList>
    </citation>
    <scope>NUCLEOTIDE SEQUENCE</scope>
</reference>
<dbReference type="EMBL" id="UINC01005845">
    <property type="protein sequence ID" value="SVA23902.1"/>
    <property type="molecule type" value="Genomic_DNA"/>
</dbReference>
<dbReference type="PIRSF" id="PIRSF016578">
    <property type="entry name" value="HsaA"/>
    <property type="match status" value="1"/>
</dbReference>
<dbReference type="InterPro" id="IPR013786">
    <property type="entry name" value="AcylCoA_DH/ox_N"/>
</dbReference>
<evidence type="ECO:0000256" key="1">
    <source>
        <dbReference type="ARBA" id="ARBA00023002"/>
    </source>
</evidence>
<keyword evidence="1" id="KW-0560">Oxidoreductase</keyword>
<evidence type="ECO:0000313" key="4">
    <source>
        <dbReference type="EMBL" id="SVA23902.1"/>
    </source>
</evidence>
<dbReference type="AlphaFoldDB" id="A0A381U6N6"/>
<evidence type="ECO:0000259" key="3">
    <source>
        <dbReference type="Pfam" id="PF08028"/>
    </source>
</evidence>
<dbReference type="Gene3D" id="1.20.140.10">
    <property type="entry name" value="Butyryl-CoA Dehydrogenase, subunit A, domain 3"/>
    <property type="match status" value="1"/>
</dbReference>
<protein>
    <recommendedName>
        <fullName evidence="5">Acyl-CoA dehydrogenase C-terminal domain-containing protein</fullName>
    </recommendedName>
</protein>
<dbReference type="InterPro" id="IPR046373">
    <property type="entry name" value="Acyl-CoA_Oxase/DH_mid-dom_sf"/>
</dbReference>
<name>A0A381U6N6_9ZZZZ</name>
<dbReference type="SUPFAM" id="SSF47203">
    <property type="entry name" value="Acyl-CoA dehydrogenase C-terminal domain-like"/>
    <property type="match status" value="1"/>
</dbReference>
<dbReference type="InterPro" id="IPR013107">
    <property type="entry name" value="Acyl-CoA_DH_C"/>
</dbReference>
<dbReference type="InterPro" id="IPR037069">
    <property type="entry name" value="AcylCoA_DH/ox_N_sf"/>
</dbReference>
<feature type="domain" description="Acyl-CoA dehydrogenase C-terminal" evidence="3">
    <location>
        <begin position="235"/>
        <end position="365"/>
    </location>
</feature>
<evidence type="ECO:0008006" key="5">
    <source>
        <dbReference type="Google" id="ProtNLM"/>
    </source>
</evidence>
<gene>
    <name evidence="4" type="ORF">METZ01_LOCUS76756</name>
</gene>
<feature type="domain" description="Acyl-CoA dehydrogenase/oxidase N-terminal" evidence="2">
    <location>
        <begin position="19"/>
        <end position="86"/>
    </location>
</feature>
<proteinExistence type="predicted"/>
<dbReference type="SUPFAM" id="SSF56645">
    <property type="entry name" value="Acyl-CoA dehydrogenase NM domain-like"/>
    <property type="match status" value="1"/>
</dbReference>
<dbReference type="Gene3D" id="2.40.110.10">
    <property type="entry name" value="Butyryl-CoA Dehydrogenase, subunit A, domain 2"/>
    <property type="match status" value="1"/>
</dbReference>
<dbReference type="GO" id="GO:0050660">
    <property type="term" value="F:flavin adenine dinucleotide binding"/>
    <property type="evidence" value="ECO:0007669"/>
    <property type="project" value="InterPro"/>
</dbReference>
<dbReference type="Pfam" id="PF08028">
    <property type="entry name" value="Acyl-CoA_dh_2"/>
    <property type="match status" value="1"/>
</dbReference>
<dbReference type="PANTHER" id="PTHR43884:SF12">
    <property type="entry name" value="ISOVALERYL-COA DEHYDROGENASE, MITOCHONDRIAL-RELATED"/>
    <property type="match status" value="1"/>
</dbReference>
<dbReference type="Gene3D" id="1.10.540.10">
    <property type="entry name" value="Acyl-CoA dehydrogenase/oxidase, N-terminal domain"/>
    <property type="match status" value="1"/>
</dbReference>
<organism evidence="4">
    <name type="scientific">marine metagenome</name>
    <dbReference type="NCBI Taxonomy" id="408172"/>
    <lineage>
        <taxon>unclassified sequences</taxon>
        <taxon>metagenomes</taxon>
        <taxon>ecological metagenomes</taxon>
    </lineage>
</organism>
<dbReference type="GO" id="GO:0003995">
    <property type="term" value="F:acyl-CoA dehydrogenase activity"/>
    <property type="evidence" value="ECO:0007669"/>
    <property type="project" value="TreeGrafter"/>
</dbReference>
<accession>A0A381U6N6</accession>
<dbReference type="InterPro" id="IPR036250">
    <property type="entry name" value="AcylCo_DH-like_C"/>
</dbReference>